<keyword evidence="7 8" id="KW-0472">Membrane</keyword>
<keyword evidence="4" id="KW-1003">Cell membrane</keyword>
<dbReference type="SUPFAM" id="SSF81345">
    <property type="entry name" value="ABC transporter involved in vitamin B12 uptake, BtuC"/>
    <property type="match status" value="1"/>
</dbReference>
<dbReference type="AlphaFoldDB" id="A0A6I4VVD0"/>
<evidence type="ECO:0000313" key="10">
    <source>
        <dbReference type="Proteomes" id="UP000430692"/>
    </source>
</evidence>
<dbReference type="CDD" id="cd06550">
    <property type="entry name" value="TM_ABC_iron-siderophores_like"/>
    <property type="match status" value="1"/>
</dbReference>
<feature type="transmembrane region" description="Helical" evidence="8">
    <location>
        <begin position="149"/>
        <end position="173"/>
    </location>
</feature>
<comment type="caution">
    <text evidence="9">The sequence shown here is derived from an EMBL/GenBank/DDBJ whole genome shotgun (WGS) entry which is preliminary data.</text>
</comment>
<organism evidence="9 10">
    <name type="scientific">Shimazuella alba</name>
    <dbReference type="NCBI Taxonomy" id="2690964"/>
    <lineage>
        <taxon>Bacteria</taxon>
        <taxon>Bacillati</taxon>
        <taxon>Bacillota</taxon>
        <taxon>Bacilli</taxon>
        <taxon>Bacillales</taxon>
        <taxon>Thermoactinomycetaceae</taxon>
        <taxon>Shimazuella</taxon>
    </lineage>
</organism>
<evidence type="ECO:0000256" key="3">
    <source>
        <dbReference type="ARBA" id="ARBA00022448"/>
    </source>
</evidence>
<evidence type="ECO:0000256" key="8">
    <source>
        <dbReference type="SAM" id="Phobius"/>
    </source>
</evidence>
<keyword evidence="6 8" id="KW-1133">Transmembrane helix</keyword>
<gene>
    <name evidence="9" type="ORF">GSM42_17640</name>
</gene>
<dbReference type="GO" id="GO:0022857">
    <property type="term" value="F:transmembrane transporter activity"/>
    <property type="evidence" value="ECO:0007669"/>
    <property type="project" value="InterPro"/>
</dbReference>
<dbReference type="GO" id="GO:0005886">
    <property type="term" value="C:plasma membrane"/>
    <property type="evidence" value="ECO:0007669"/>
    <property type="project" value="UniProtKB-SubCell"/>
</dbReference>
<feature type="transmembrane region" description="Helical" evidence="8">
    <location>
        <begin position="34"/>
        <end position="50"/>
    </location>
</feature>
<protein>
    <submittedName>
        <fullName evidence="9">Iron chelate uptake ABC transporter family permease subunit</fullName>
    </submittedName>
</protein>
<keyword evidence="10" id="KW-1185">Reference proteome</keyword>
<evidence type="ECO:0000256" key="4">
    <source>
        <dbReference type="ARBA" id="ARBA00022475"/>
    </source>
</evidence>
<feature type="transmembrane region" description="Helical" evidence="8">
    <location>
        <begin position="237"/>
        <end position="264"/>
    </location>
</feature>
<evidence type="ECO:0000256" key="6">
    <source>
        <dbReference type="ARBA" id="ARBA00022989"/>
    </source>
</evidence>
<dbReference type="EMBL" id="WUUL01000015">
    <property type="protein sequence ID" value="MXQ55507.1"/>
    <property type="molecule type" value="Genomic_DNA"/>
</dbReference>
<dbReference type="RefSeq" id="WP_160802860.1">
    <property type="nucleotide sequence ID" value="NZ_WUUL01000015.1"/>
</dbReference>
<feature type="transmembrane region" description="Helical" evidence="8">
    <location>
        <begin position="89"/>
        <end position="106"/>
    </location>
</feature>
<evidence type="ECO:0000256" key="1">
    <source>
        <dbReference type="ARBA" id="ARBA00004651"/>
    </source>
</evidence>
<feature type="transmembrane region" description="Helical" evidence="8">
    <location>
        <begin position="309"/>
        <end position="326"/>
    </location>
</feature>
<comment type="subcellular location">
    <subcellularLocation>
        <location evidence="1">Cell membrane</location>
        <topology evidence="1">Multi-pass membrane protein</topology>
    </subcellularLocation>
</comment>
<dbReference type="InterPro" id="IPR000522">
    <property type="entry name" value="ABC_transptr_permease_BtuC"/>
</dbReference>
<feature type="transmembrane region" description="Helical" evidence="8">
    <location>
        <begin position="194"/>
        <end position="212"/>
    </location>
</feature>
<comment type="similarity">
    <text evidence="2">Belongs to the binding-protein-dependent transport system permease family. FecCD subfamily.</text>
</comment>
<feature type="transmembrane region" description="Helical" evidence="8">
    <location>
        <begin position="276"/>
        <end position="297"/>
    </location>
</feature>
<dbReference type="Gene3D" id="1.10.3470.10">
    <property type="entry name" value="ABC transporter involved in vitamin B12 uptake, BtuC"/>
    <property type="match status" value="1"/>
</dbReference>
<dbReference type="PANTHER" id="PTHR30472:SF24">
    <property type="entry name" value="FERRIC ENTEROBACTIN TRANSPORT SYSTEM PERMEASE PROTEIN FEPG"/>
    <property type="match status" value="1"/>
</dbReference>
<name>A0A6I4VVD0_9BACL</name>
<keyword evidence="5 8" id="KW-0812">Transmembrane</keyword>
<feature type="transmembrane region" description="Helical" evidence="8">
    <location>
        <begin position="118"/>
        <end position="137"/>
    </location>
</feature>
<dbReference type="PANTHER" id="PTHR30472">
    <property type="entry name" value="FERRIC ENTEROBACTIN TRANSPORT SYSTEM PERMEASE PROTEIN"/>
    <property type="match status" value="1"/>
</dbReference>
<reference evidence="9 10" key="1">
    <citation type="submission" date="2019-12" db="EMBL/GenBank/DDBJ databases">
        <title>Whole-genome analyses of novel actinobacteria.</title>
        <authorList>
            <person name="Sahin N."/>
            <person name="Saygin H."/>
        </authorList>
    </citation>
    <scope>NUCLEOTIDE SEQUENCE [LARGE SCALE GENOMIC DNA]</scope>
    <source>
        <strain evidence="9 10">KC615</strain>
    </source>
</reference>
<evidence type="ECO:0000256" key="2">
    <source>
        <dbReference type="ARBA" id="ARBA00007935"/>
    </source>
</evidence>
<evidence type="ECO:0000313" key="9">
    <source>
        <dbReference type="EMBL" id="MXQ55507.1"/>
    </source>
</evidence>
<dbReference type="GO" id="GO:0033214">
    <property type="term" value="P:siderophore-iron import into cell"/>
    <property type="evidence" value="ECO:0007669"/>
    <property type="project" value="TreeGrafter"/>
</dbReference>
<dbReference type="FunFam" id="1.10.3470.10:FF:000001">
    <property type="entry name" value="Vitamin B12 ABC transporter permease BtuC"/>
    <property type="match status" value="1"/>
</dbReference>
<keyword evidence="3" id="KW-0813">Transport</keyword>
<feature type="transmembrane region" description="Helical" evidence="8">
    <location>
        <begin position="57"/>
        <end position="77"/>
    </location>
</feature>
<dbReference type="Pfam" id="PF01032">
    <property type="entry name" value="FecCD"/>
    <property type="match status" value="1"/>
</dbReference>
<evidence type="ECO:0000256" key="7">
    <source>
        <dbReference type="ARBA" id="ARBA00023136"/>
    </source>
</evidence>
<sequence>MKRYIWMILAIVLFAVMVISVGVGEATLSPFTVIKSFLGLGSSFDSLIIFQLRLPRIILAALAGMALAVAGCILQAITRNSLATPEMMGISGGASVAAVSIIMIFSTNKDSLSISLHYLPLLAFLGSTIVALCIYLIAWKQGVSSLRLILVGIGFYTLMNSFVHLIVLVGPLFRATQAKTWLTGSIYGTTWKEVVVLLPWLAVLIPIVYLYARSLTIHELGDNTAIGLGVNVKRERFILLLLCTGLTGAAVAFVGGITFIGLIGPHLAKRFVGNNYRYVIPVAALIGAIMVVGADLIGRTLISPREIPAGVFTALVGVPYFLYLIYRNRGQVSS</sequence>
<dbReference type="InterPro" id="IPR037294">
    <property type="entry name" value="ABC_BtuC-like"/>
</dbReference>
<dbReference type="Proteomes" id="UP000430692">
    <property type="component" value="Unassembled WGS sequence"/>
</dbReference>
<proteinExistence type="inferred from homology"/>
<evidence type="ECO:0000256" key="5">
    <source>
        <dbReference type="ARBA" id="ARBA00022692"/>
    </source>
</evidence>
<accession>A0A6I4VVD0</accession>